<evidence type="ECO:0000313" key="1">
    <source>
        <dbReference type="EMBL" id="RBO85576.1"/>
    </source>
</evidence>
<sequence length="79" mass="8332">MLDDQTVRQAPDVDDGDVVVRAGRGHAVAHDHVVVLGDHAREFQAGARDGRVGDVVDESVSPTGVSEAVLEDVLVQECS</sequence>
<keyword evidence="2" id="KW-1185">Reference proteome</keyword>
<protein>
    <submittedName>
        <fullName evidence="1">Uncharacterized protein</fullName>
    </submittedName>
</protein>
<reference evidence="1 2" key="1">
    <citation type="submission" date="2018-06" db="EMBL/GenBank/DDBJ databases">
        <title>Genomic Encyclopedia of Type Strains, Phase IV (KMG-IV): sequencing the most valuable type-strain genomes for metagenomic binning, comparative biology and taxonomic classification.</title>
        <authorList>
            <person name="Goeker M."/>
        </authorList>
    </citation>
    <scope>NUCLEOTIDE SEQUENCE [LARGE SCALE GENOMIC DNA]</scope>
    <source>
        <strain evidence="1 2">DSM 44599</strain>
    </source>
</reference>
<dbReference type="AlphaFoldDB" id="A0A366D6H1"/>
<dbReference type="EMBL" id="QNRE01000014">
    <property type="protein sequence ID" value="RBO85576.1"/>
    <property type="molecule type" value="Genomic_DNA"/>
</dbReference>
<evidence type="ECO:0000313" key="2">
    <source>
        <dbReference type="Proteomes" id="UP000252586"/>
    </source>
</evidence>
<comment type="caution">
    <text evidence="1">The sequence shown here is derived from an EMBL/GenBank/DDBJ whole genome shotgun (WGS) entry which is preliminary data.</text>
</comment>
<proteinExistence type="predicted"/>
<dbReference type="Proteomes" id="UP000252586">
    <property type="component" value="Unassembled WGS sequence"/>
</dbReference>
<name>A0A366D6H1_9NOCA</name>
<accession>A0A366D6H1</accession>
<gene>
    <name evidence="1" type="ORF">DFR74_114118</name>
</gene>
<organism evidence="1 2">
    <name type="scientific">Nocardia puris</name>
    <dbReference type="NCBI Taxonomy" id="208602"/>
    <lineage>
        <taxon>Bacteria</taxon>
        <taxon>Bacillati</taxon>
        <taxon>Actinomycetota</taxon>
        <taxon>Actinomycetes</taxon>
        <taxon>Mycobacteriales</taxon>
        <taxon>Nocardiaceae</taxon>
        <taxon>Nocardia</taxon>
    </lineage>
</organism>